<evidence type="ECO:0000256" key="1">
    <source>
        <dbReference type="ARBA" id="ARBA00009437"/>
    </source>
</evidence>
<dbReference type="Pfam" id="PF03466">
    <property type="entry name" value="LysR_substrate"/>
    <property type="match status" value="1"/>
</dbReference>
<keyword evidence="7" id="KW-1185">Reference proteome</keyword>
<dbReference type="SUPFAM" id="SSF53850">
    <property type="entry name" value="Periplasmic binding protein-like II"/>
    <property type="match status" value="1"/>
</dbReference>
<dbReference type="InterPro" id="IPR050950">
    <property type="entry name" value="HTH-type_LysR_regulators"/>
</dbReference>
<dbReference type="PANTHER" id="PTHR30419">
    <property type="entry name" value="HTH-TYPE TRANSCRIPTIONAL REGULATOR YBHD"/>
    <property type="match status" value="1"/>
</dbReference>
<evidence type="ECO:0000256" key="2">
    <source>
        <dbReference type="ARBA" id="ARBA00023015"/>
    </source>
</evidence>
<evidence type="ECO:0000259" key="5">
    <source>
        <dbReference type="PROSITE" id="PS50931"/>
    </source>
</evidence>
<dbReference type="SUPFAM" id="SSF46785">
    <property type="entry name" value="Winged helix' DNA-binding domain"/>
    <property type="match status" value="1"/>
</dbReference>
<dbReference type="RefSeq" id="WP_284236553.1">
    <property type="nucleotide sequence ID" value="NZ_BSSQ01000001.1"/>
</dbReference>
<dbReference type="PRINTS" id="PR00039">
    <property type="entry name" value="HTHLYSR"/>
</dbReference>
<protein>
    <submittedName>
        <fullName evidence="6">LysR family transcriptional regulator</fullName>
    </submittedName>
</protein>
<sequence>MNISQLETLLTISKTMSFRKAGELLNLTQPAVSAQIKTLEDEFKTVLIDRNQPVTLTDHGKVFQEHAERILSVVEELKQKLSDLNAVPQGHIVLGTTSSMAIQILPRVLSYFQDQYPLIKTTIHTMPSSQVLASVENGTVDIGITYISEKNPNMDSSILYYDSFVLVASPAHPLSQVAHTTTIDMLKDYPFIMLAPDTLGRRFLDQIFKKKNIQPNIIMELSSSEEVKRMVEINLGIAVVSKLSIANELKLGSLKIIKVAELEPYHPVAVVYKSGRYLNTAMQQFLSDLKGMPEQSFLGSE</sequence>
<dbReference type="CDD" id="cd05466">
    <property type="entry name" value="PBP2_LTTR_substrate"/>
    <property type="match status" value="1"/>
</dbReference>
<comment type="caution">
    <text evidence="6">The sequence shown here is derived from an EMBL/GenBank/DDBJ whole genome shotgun (WGS) entry which is preliminary data.</text>
</comment>
<dbReference type="Gene3D" id="3.40.190.290">
    <property type="match status" value="1"/>
</dbReference>
<dbReference type="EMBL" id="BSSQ01000001">
    <property type="protein sequence ID" value="GLX65876.1"/>
    <property type="molecule type" value="Genomic_DNA"/>
</dbReference>
<organism evidence="6 7">
    <name type="scientific">Paenibacillus glycanilyticus</name>
    <dbReference type="NCBI Taxonomy" id="126569"/>
    <lineage>
        <taxon>Bacteria</taxon>
        <taxon>Bacillati</taxon>
        <taxon>Bacillota</taxon>
        <taxon>Bacilli</taxon>
        <taxon>Bacillales</taxon>
        <taxon>Paenibacillaceae</taxon>
        <taxon>Paenibacillus</taxon>
    </lineage>
</organism>
<dbReference type="InterPro" id="IPR005119">
    <property type="entry name" value="LysR_subst-bd"/>
</dbReference>
<dbReference type="PROSITE" id="PS50931">
    <property type="entry name" value="HTH_LYSR"/>
    <property type="match status" value="1"/>
</dbReference>
<feature type="domain" description="HTH lysR-type" evidence="5">
    <location>
        <begin position="1"/>
        <end position="57"/>
    </location>
</feature>
<evidence type="ECO:0000313" key="6">
    <source>
        <dbReference type="EMBL" id="GLX65876.1"/>
    </source>
</evidence>
<accession>A0ABQ6G9B9</accession>
<dbReference type="InterPro" id="IPR036388">
    <property type="entry name" value="WH-like_DNA-bd_sf"/>
</dbReference>
<keyword evidence="2" id="KW-0805">Transcription regulation</keyword>
<dbReference type="InterPro" id="IPR036390">
    <property type="entry name" value="WH_DNA-bd_sf"/>
</dbReference>
<evidence type="ECO:0000256" key="4">
    <source>
        <dbReference type="ARBA" id="ARBA00023163"/>
    </source>
</evidence>
<evidence type="ECO:0000256" key="3">
    <source>
        <dbReference type="ARBA" id="ARBA00023125"/>
    </source>
</evidence>
<reference evidence="6 7" key="1">
    <citation type="submission" date="2023-03" db="EMBL/GenBank/DDBJ databases">
        <title>Draft genome sequence of the bacteria which degrade cell wall of Tricholomamatutake.</title>
        <authorList>
            <person name="Konishi Y."/>
            <person name="Fukuta Y."/>
            <person name="Shirasaka N."/>
        </authorList>
    </citation>
    <scope>NUCLEOTIDE SEQUENCE [LARGE SCALE GENOMIC DNA]</scope>
    <source>
        <strain evidence="7">mu1</strain>
    </source>
</reference>
<evidence type="ECO:0000313" key="7">
    <source>
        <dbReference type="Proteomes" id="UP001157114"/>
    </source>
</evidence>
<gene>
    <name evidence="6" type="ORF">MU1_02200</name>
</gene>
<dbReference type="InterPro" id="IPR000847">
    <property type="entry name" value="LysR_HTH_N"/>
</dbReference>
<comment type="similarity">
    <text evidence="1">Belongs to the LysR transcriptional regulatory family.</text>
</comment>
<keyword evidence="4" id="KW-0804">Transcription</keyword>
<name>A0ABQ6G9B9_9BACL</name>
<dbReference type="Pfam" id="PF00126">
    <property type="entry name" value="HTH_1"/>
    <property type="match status" value="1"/>
</dbReference>
<dbReference type="Gene3D" id="1.10.10.10">
    <property type="entry name" value="Winged helix-like DNA-binding domain superfamily/Winged helix DNA-binding domain"/>
    <property type="match status" value="1"/>
</dbReference>
<keyword evidence="3" id="KW-0238">DNA-binding</keyword>
<proteinExistence type="inferred from homology"/>
<dbReference type="Proteomes" id="UP001157114">
    <property type="component" value="Unassembled WGS sequence"/>
</dbReference>